<dbReference type="GO" id="GO:0005829">
    <property type="term" value="C:cytosol"/>
    <property type="evidence" value="ECO:0007669"/>
    <property type="project" value="TreeGrafter"/>
</dbReference>
<gene>
    <name evidence="1" type="ORF">HGA03_15290</name>
</gene>
<proteinExistence type="predicted"/>
<reference evidence="1 2" key="1">
    <citation type="submission" date="2020-04" db="EMBL/GenBank/DDBJ databases">
        <title>MicrobeNet Type strains.</title>
        <authorList>
            <person name="Nicholson A.C."/>
        </authorList>
    </citation>
    <scope>NUCLEOTIDE SEQUENCE [LARGE SCALE GENOMIC DNA]</scope>
    <source>
        <strain evidence="1 2">ATCC BAA-788</strain>
    </source>
</reference>
<dbReference type="RefSeq" id="WP_168631161.1">
    <property type="nucleotide sequence ID" value="NZ_BONL01000020.1"/>
</dbReference>
<dbReference type="Proteomes" id="UP000581206">
    <property type="component" value="Unassembled WGS sequence"/>
</dbReference>
<dbReference type="InterPro" id="IPR036412">
    <property type="entry name" value="HAD-like_sf"/>
</dbReference>
<protein>
    <submittedName>
        <fullName evidence="1">HAD hydrolase family protein</fullName>
    </submittedName>
</protein>
<evidence type="ECO:0000313" key="2">
    <source>
        <dbReference type="Proteomes" id="UP000581206"/>
    </source>
</evidence>
<dbReference type="SUPFAM" id="SSF56784">
    <property type="entry name" value="HAD-like"/>
    <property type="match status" value="1"/>
</dbReference>
<keyword evidence="1" id="KW-0378">Hydrolase</keyword>
<dbReference type="AlphaFoldDB" id="A0A7X6KXX0"/>
<comment type="caution">
    <text evidence="1">The sequence shown here is derived from an EMBL/GenBank/DDBJ whole genome shotgun (WGS) entry which is preliminary data.</text>
</comment>
<dbReference type="PANTHER" id="PTHR10000:SF25">
    <property type="entry name" value="PHOSPHATASE YKRA-RELATED"/>
    <property type="match status" value="1"/>
</dbReference>
<dbReference type="Pfam" id="PF08282">
    <property type="entry name" value="Hydrolase_3"/>
    <property type="match status" value="1"/>
</dbReference>
<dbReference type="GO" id="GO:0016791">
    <property type="term" value="F:phosphatase activity"/>
    <property type="evidence" value="ECO:0007669"/>
    <property type="project" value="TreeGrafter"/>
</dbReference>
<dbReference type="InterPro" id="IPR023214">
    <property type="entry name" value="HAD_sf"/>
</dbReference>
<dbReference type="Gene3D" id="3.30.1240.10">
    <property type="match status" value="1"/>
</dbReference>
<organism evidence="1 2">
    <name type="scientific">Cellulomonas denverensis</name>
    <dbReference type="NCBI Taxonomy" id="264297"/>
    <lineage>
        <taxon>Bacteria</taxon>
        <taxon>Bacillati</taxon>
        <taxon>Actinomycetota</taxon>
        <taxon>Actinomycetes</taxon>
        <taxon>Micrococcales</taxon>
        <taxon>Cellulomonadaceae</taxon>
        <taxon>Cellulomonas</taxon>
    </lineage>
</organism>
<dbReference type="Gene3D" id="3.40.50.1000">
    <property type="entry name" value="HAD superfamily/HAD-like"/>
    <property type="match status" value="1"/>
</dbReference>
<name>A0A7X6KXX0_9CELL</name>
<sequence>MTGNPAHRRIIFLDVDGTFADHGDVPPGHVAAVRAARSAGHRVLLCTGRPKSMLPERILAAGFDGIVASAGGYVEVDGTLLADRRFPPEIAARAVEVLHRHDAAYVLEAPDALYGPPDVRERLRAAWTARMQADPEESRHEGPLDILDGLIADADLSTVSFAKITCFDCAVPVTQLAREMGPEIAALPSSIPGLGERAGEIYVAAVDKSIGIRDVIAHLGVPREDTIAVGDGLNDLEMLEFAGIGVAIEDGDPAVIAVADRTAPPPSAEDLVTAFRDLGLIDGL</sequence>
<dbReference type="EMBL" id="JAAXOX010000011">
    <property type="protein sequence ID" value="NKY24034.1"/>
    <property type="molecule type" value="Genomic_DNA"/>
</dbReference>
<dbReference type="PANTHER" id="PTHR10000">
    <property type="entry name" value="PHOSPHOSERINE PHOSPHATASE"/>
    <property type="match status" value="1"/>
</dbReference>
<evidence type="ECO:0000313" key="1">
    <source>
        <dbReference type="EMBL" id="NKY24034.1"/>
    </source>
</evidence>
<keyword evidence="2" id="KW-1185">Reference proteome</keyword>
<accession>A0A7X6KXX0</accession>
<dbReference type="GO" id="GO:0000287">
    <property type="term" value="F:magnesium ion binding"/>
    <property type="evidence" value="ECO:0007669"/>
    <property type="project" value="TreeGrafter"/>
</dbReference>